<dbReference type="EMBL" id="BOOZ01000009">
    <property type="protein sequence ID" value="GIJ08906.1"/>
    <property type="molecule type" value="Genomic_DNA"/>
</dbReference>
<dbReference type="Gene3D" id="3.40.50.12780">
    <property type="entry name" value="N-terminal domain of ligase-like"/>
    <property type="match status" value="1"/>
</dbReference>
<evidence type="ECO:0000313" key="3">
    <source>
        <dbReference type="Proteomes" id="UP000647017"/>
    </source>
</evidence>
<dbReference type="InterPro" id="IPR042099">
    <property type="entry name" value="ANL_N_sf"/>
</dbReference>
<dbReference type="Gene3D" id="1.10.1200.10">
    <property type="entry name" value="ACP-like"/>
    <property type="match status" value="1"/>
</dbReference>
<dbReference type="Proteomes" id="UP000647017">
    <property type="component" value="Unassembled WGS sequence"/>
</dbReference>
<dbReference type="InterPro" id="IPR036736">
    <property type="entry name" value="ACP-like_sf"/>
</dbReference>
<dbReference type="PROSITE" id="PS00455">
    <property type="entry name" value="AMP_BINDING"/>
    <property type="match status" value="1"/>
</dbReference>
<dbReference type="PROSITE" id="PS50075">
    <property type="entry name" value="CARRIER"/>
    <property type="match status" value="1"/>
</dbReference>
<dbReference type="CDD" id="cd05930">
    <property type="entry name" value="A_NRPS"/>
    <property type="match status" value="1"/>
</dbReference>
<dbReference type="Pfam" id="PF13193">
    <property type="entry name" value="AMP-binding_C"/>
    <property type="match status" value="1"/>
</dbReference>
<sequence length="758" mass="81117">MRDALAVGPDDTAARERTLLVSWLAVLSRCVGEPEASTAVAGEAGGLDRISAVVADVTWAGLGDALRRVPLDGRPHSAVDARGTLADDTADLVVRLGPGCAGLELAYDLAHVSHHAAQRVLGYLLHALGRARTAPDATVDLGDMLGTEERRRQLVELCGARVDNGPDGFVAAFQSRAAAVPDRPAVRHREDVLTYGELDSASRRLAHRLRGLGVSGGDAVAVVSDRHLDWVVAMLGVLRAGAVYLPIRPDFPPSRVRGQLDRADCRLALTDGPGSTLMSVVAGTDGWSGTVVPIAEPGAEPVAVDLPPPAGEQPAYVYFTSGSTGQPKGALCAHAGMINHLWAKVDDHGLRPDDVVTQTASQCFDISLWQVCAPLLVGGTCLVVDVDKQLDVAAFTALLVRHEVTTIQVVPSYLEVLLTHLETGTVRLPRLRSVSVTGEALRSDLVRRWFAVLPGVRLLNAYGATETSDDAMHEVLDGPPERDLPVVSVGRALRNMRVYVVDERLRLMPEGARGEIVFAGVCVGLGYLNDPQRTAEVFTTDPYHPGERLYRSGDLGRWLPEGRLEFLGRRDHQVKIRGLRVEIGEVRAAIAAVPAVIDAAVVAVGDGNRARLVGFHVATDEITPDDLDKQLAARLPDYMIPAHHLRLDALPLNDNSKVDMVRLTRLAQEATCGAVAFEPPGTAAERRLAMVWSEVLGLPTERVGRHDDFFESGGTSLSAVDLLTRLKHRLSLADLLAGPTLREVALRLGSVDSDPAAG</sequence>
<dbReference type="NCBIfam" id="TIGR01733">
    <property type="entry name" value="AA-adenyl-dom"/>
    <property type="match status" value="1"/>
</dbReference>
<dbReference type="PANTHER" id="PTHR45527">
    <property type="entry name" value="NONRIBOSOMAL PEPTIDE SYNTHETASE"/>
    <property type="match status" value="1"/>
</dbReference>
<proteinExistence type="predicted"/>
<reference evidence="2 3" key="1">
    <citation type="submission" date="2021-01" db="EMBL/GenBank/DDBJ databases">
        <title>Whole genome shotgun sequence of Verrucosispora andamanensis NBRC 109075.</title>
        <authorList>
            <person name="Komaki H."/>
            <person name="Tamura T."/>
        </authorList>
    </citation>
    <scope>NUCLEOTIDE SEQUENCE [LARGE SCALE GENOMIC DNA]</scope>
    <source>
        <strain evidence="2 3">NBRC 109075</strain>
    </source>
</reference>
<dbReference type="PANTHER" id="PTHR45527:SF1">
    <property type="entry name" value="FATTY ACID SYNTHASE"/>
    <property type="match status" value="1"/>
</dbReference>
<gene>
    <name evidence="2" type="ORF">Van01_21200</name>
</gene>
<dbReference type="SUPFAM" id="SSF56801">
    <property type="entry name" value="Acetyl-CoA synthetase-like"/>
    <property type="match status" value="1"/>
</dbReference>
<dbReference type="Pfam" id="PF00550">
    <property type="entry name" value="PP-binding"/>
    <property type="match status" value="1"/>
</dbReference>
<dbReference type="Pfam" id="PF00501">
    <property type="entry name" value="AMP-binding"/>
    <property type="match status" value="1"/>
</dbReference>
<feature type="domain" description="Carrier" evidence="1">
    <location>
        <begin position="679"/>
        <end position="758"/>
    </location>
</feature>
<dbReference type="InterPro" id="IPR000873">
    <property type="entry name" value="AMP-dep_synth/lig_dom"/>
</dbReference>
<dbReference type="InterPro" id="IPR020845">
    <property type="entry name" value="AMP-binding_CS"/>
</dbReference>
<accession>A0ABQ4HTC8</accession>
<dbReference type="InterPro" id="IPR025110">
    <property type="entry name" value="AMP-bd_C"/>
</dbReference>
<protein>
    <recommendedName>
        <fullName evidence="1">Carrier domain-containing protein</fullName>
    </recommendedName>
</protein>
<dbReference type="Gene3D" id="3.30.300.30">
    <property type="match status" value="1"/>
</dbReference>
<evidence type="ECO:0000313" key="2">
    <source>
        <dbReference type="EMBL" id="GIJ08906.1"/>
    </source>
</evidence>
<dbReference type="InterPro" id="IPR045851">
    <property type="entry name" value="AMP-bd_C_sf"/>
</dbReference>
<dbReference type="InterPro" id="IPR010071">
    <property type="entry name" value="AA_adenyl_dom"/>
</dbReference>
<dbReference type="InterPro" id="IPR009081">
    <property type="entry name" value="PP-bd_ACP"/>
</dbReference>
<organism evidence="2 3">
    <name type="scientific">Micromonospora andamanensis</name>
    <dbReference type="NCBI Taxonomy" id="1287068"/>
    <lineage>
        <taxon>Bacteria</taxon>
        <taxon>Bacillati</taxon>
        <taxon>Actinomycetota</taxon>
        <taxon>Actinomycetes</taxon>
        <taxon>Micromonosporales</taxon>
        <taxon>Micromonosporaceae</taxon>
        <taxon>Micromonospora</taxon>
    </lineage>
</organism>
<comment type="caution">
    <text evidence="2">The sequence shown here is derived from an EMBL/GenBank/DDBJ whole genome shotgun (WGS) entry which is preliminary data.</text>
</comment>
<name>A0ABQ4HTC8_9ACTN</name>
<keyword evidence="3" id="KW-1185">Reference proteome</keyword>
<evidence type="ECO:0000259" key="1">
    <source>
        <dbReference type="PROSITE" id="PS50075"/>
    </source>
</evidence>
<dbReference type="SUPFAM" id="SSF47336">
    <property type="entry name" value="ACP-like"/>
    <property type="match status" value="1"/>
</dbReference>